<dbReference type="Proteomes" id="UP000265566">
    <property type="component" value="Chromosome 1"/>
</dbReference>
<evidence type="ECO:0000313" key="1">
    <source>
        <dbReference type="EMBL" id="RHN82102.1"/>
    </source>
</evidence>
<comment type="caution">
    <text evidence="1">The sequence shown here is derived from an EMBL/GenBank/DDBJ whole genome shotgun (WGS) entry which is preliminary data.</text>
</comment>
<reference evidence="2" key="1">
    <citation type="journal article" date="2018" name="Nat. Plants">
        <title>Whole-genome landscape of Medicago truncatula symbiotic genes.</title>
        <authorList>
            <person name="Pecrix Y."/>
            <person name="Staton S.E."/>
            <person name="Sallet E."/>
            <person name="Lelandais-Briere C."/>
            <person name="Moreau S."/>
            <person name="Carrere S."/>
            <person name="Blein T."/>
            <person name="Jardinaud M.F."/>
            <person name="Latrasse D."/>
            <person name="Zouine M."/>
            <person name="Zahm M."/>
            <person name="Kreplak J."/>
            <person name="Mayjonade B."/>
            <person name="Satge C."/>
            <person name="Perez M."/>
            <person name="Cauet S."/>
            <person name="Marande W."/>
            <person name="Chantry-Darmon C."/>
            <person name="Lopez-Roques C."/>
            <person name="Bouchez O."/>
            <person name="Berard A."/>
            <person name="Debelle F."/>
            <person name="Munos S."/>
            <person name="Bendahmane A."/>
            <person name="Berges H."/>
            <person name="Niebel A."/>
            <person name="Buitink J."/>
            <person name="Frugier F."/>
            <person name="Benhamed M."/>
            <person name="Crespi M."/>
            <person name="Gouzy J."/>
            <person name="Gamas P."/>
        </authorList>
    </citation>
    <scope>NUCLEOTIDE SEQUENCE [LARGE SCALE GENOMIC DNA]</scope>
    <source>
        <strain evidence="2">cv. Jemalong A17</strain>
    </source>
</reference>
<dbReference type="Gramene" id="rna6226">
    <property type="protein sequence ID" value="RHN82102.1"/>
    <property type="gene ID" value="gene6226"/>
</dbReference>
<sequence>MNEPLSWSAKVRMSFSSTTLTMLTGRLCNLYQTDLAYIEQECIWVEDHSILLILFHNS</sequence>
<dbReference type="AlphaFoldDB" id="A0A396JX16"/>
<gene>
    <name evidence="1" type="ORF">MtrunA17_Chr1g0206241</name>
</gene>
<evidence type="ECO:0000313" key="2">
    <source>
        <dbReference type="Proteomes" id="UP000265566"/>
    </source>
</evidence>
<dbReference type="EMBL" id="PSQE01000001">
    <property type="protein sequence ID" value="RHN82102.1"/>
    <property type="molecule type" value="Genomic_DNA"/>
</dbReference>
<name>A0A396JX16_MEDTR</name>
<proteinExistence type="predicted"/>
<organism evidence="1 2">
    <name type="scientific">Medicago truncatula</name>
    <name type="common">Barrel medic</name>
    <name type="synonym">Medicago tribuloides</name>
    <dbReference type="NCBI Taxonomy" id="3880"/>
    <lineage>
        <taxon>Eukaryota</taxon>
        <taxon>Viridiplantae</taxon>
        <taxon>Streptophyta</taxon>
        <taxon>Embryophyta</taxon>
        <taxon>Tracheophyta</taxon>
        <taxon>Spermatophyta</taxon>
        <taxon>Magnoliopsida</taxon>
        <taxon>eudicotyledons</taxon>
        <taxon>Gunneridae</taxon>
        <taxon>Pentapetalae</taxon>
        <taxon>rosids</taxon>
        <taxon>fabids</taxon>
        <taxon>Fabales</taxon>
        <taxon>Fabaceae</taxon>
        <taxon>Papilionoideae</taxon>
        <taxon>50 kb inversion clade</taxon>
        <taxon>NPAAA clade</taxon>
        <taxon>Hologalegina</taxon>
        <taxon>IRL clade</taxon>
        <taxon>Trifolieae</taxon>
        <taxon>Medicago</taxon>
    </lineage>
</organism>
<protein>
    <submittedName>
        <fullName evidence="1">Uncharacterized protein</fullName>
    </submittedName>
</protein>
<accession>A0A396JX16</accession>